<keyword evidence="5" id="KW-1185">Reference proteome</keyword>
<proteinExistence type="predicted"/>
<evidence type="ECO:0000259" key="3">
    <source>
        <dbReference type="Pfam" id="PF24883"/>
    </source>
</evidence>
<reference evidence="4 5" key="1">
    <citation type="submission" date="2016-03" db="EMBL/GenBank/DDBJ databases">
        <authorList>
            <person name="Ploux O."/>
        </authorList>
    </citation>
    <scope>NUCLEOTIDE SEQUENCE [LARGE SCALE GENOMIC DNA]</scope>
    <source>
        <strain evidence="4 5">UAMH 11012</strain>
    </source>
</reference>
<sequence length="1098" mass="122236">MESVAEPALAPEPSCQRTRVQVRDNDITVLYTPSAEAGPIVADIIFVHGLQGHPRKTWQAHADAATGKLSFFGLGKRKRGESGEASDAIFWPADLLPDDYTNLRILTYGYDSHVSHYFKGPANKLNLSQLGEGLLNRVVGERRRSKASGRAIVFVAHSLGGLLVKEALVESKKHGPDSPKIDVYKSTQGVVFFGTPHKGSNDAKWGLLLRSIASAAFDTNDKIIRTLEPDSELLDKLARDFQDIADEGKLKVCSLLESAGKTGLPIFNSKVVPDSSASFGSRKFEHQDYIEKNHMNMCRFVGKEDGGYSRFRDGLEFCVETQGGVLTEENTRQGLLRSLNYGEMLAREAQLVDANVNTLDWVWSLTTSPSSFSQWLSNGTGIFWIQGKPGSGKSTLMNYLKQHRRTRKFLTGAHCRHSIIIRFFFDFRARSGISNSFEGLLRSFLTQLTLEIPELSAHVAEFGHDPIAMLQPKTQQEFFWSTNNLRQALLSALRQCSTNILILIDGVDELEGTGRNMLDMVEFFQALASLDNVERRVKICIASRPHPLIVAAFNSSCGFKLQHQNDNGIKSYIHLRLKIVTQDPHSPSSFRSVLAQFGELIRKRSQGVFLWARFAVDEVLVGLAEGDEEEEIWARLQALPDELEEIYARIIKRTVLACGSSEETAIMLQIAYFTYRSLTLLEFFTVVQLSLGRPSLDDSFSCASFENRLRAKTGGLVEVVETKTTPHGEVKLIHETVRAYLNRRNRGSGVNLDYEAVGTPKEQIPAKDFDPHLLSSHNPGSQTIPSGRQNQEETPVNILDDLTPLGNMTWLTESFGSDHVWEESPQDGLLSSGIGIKLPALESSSDIDEIFSLNFSAGLFNDMGQGARGAETSIPSTTCVPSQVLQKRSKRRRPFITEARARTARTRKLHACINCKIYKTVCRTSDSDPGGRCLRRQASSPTIPRLPCLRSNITECQLNQYKCTVLDWADSLRPKERFEISRQIPSLDDKYAMTLALKTSYGPPLSIKMQALTLDDQVEDVRPEVVLLNTLGIESLEQATPAAASWIDECLDAYFEGTLDSIDQTARLCFQAAREGVKDTEASDNLYFHGLYTLLTAI</sequence>
<dbReference type="InterPro" id="IPR027417">
    <property type="entry name" value="P-loop_NTPase"/>
</dbReference>
<gene>
    <name evidence="4" type="ORF">PAC_19244</name>
</gene>
<dbReference type="PANTHER" id="PTHR10039:SF5">
    <property type="entry name" value="NACHT DOMAIN-CONTAINING PROTEIN"/>
    <property type="match status" value="1"/>
</dbReference>
<feature type="domain" description="Nephrocystin 3-like N-terminal" evidence="3">
    <location>
        <begin position="369"/>
        <end position="544"/>
    </location>
</feature>
<dbReference type="SUPFAM" id="SSF53474">
    <property type="entry name" value="alpha/beta-Hydrolases"/>
    <property type="match status" value="1"/>
</dbReference>
<dbReference type="Gene3D" id="3.40.50.1820">
    <property type="entry name" value="alpha/beta hydrolase"/>
    <property type="match status" value="1"/>
</dbReference>
<dbReference type="PANTHER" id="PTHR10039">
    <property type="entry name" value="AMELOGENIN"/>
    <property type="match status" value="1"/>
</dbReference>
<dbReference type="InterPro" id="IPR029058">
    <property type="entry name" value="AB_hydrolase_fold"/>
</dbReference>
<feature type="compositionally biased region" description="Polar residues" evidence="2">
    <location>
        <begin position="775"/>
        <end position="792"/>
    </location>
</feature>
<keyword evidence="1" id="KW-0677">Repeat</keyword>
<dbReference type="SUPFAM" id="SSF52540">
    <property type="entry name" value="P-loop containing nucleoside triphosphate hydrolases"/>
    <property type="match status" value="1"/>
</dbReference>
<feature type="region of interest" description="Disordered" evidence="2">
    <location>
        <begin position="773"/>
        <end position="792"/>
    </location>
</feature>
<dbReference type="Proteomes" id="UP000184330">
    <property type="component" value="Unassembled WGS sequence"/>
</dbReference>
<organism evidence="4 5">
    <name type="scientific">Phialocephala subalpina</name>
    <dbReference type="NCBI Taxonomy" id="576137"/>
    <lineage>
        <taxon>Eukaryota</taxon>
        <taxon>Fungi</taxon>
        <taxon>Dikarya</taxon>
        <taxon>Ascomycota</taxon>
        <taxon>Pezizomycotina</taxon>
        <taxon>Leotiomycetes</taxon>
        <taxon>Helotiales</taxon>
        <taxon>Mollisiaceae</taxon>
        <taxon>Phialocephala</taxon>
        <taxon>Phialocephala fortinii species complex</taxon>
    </lineage>
</organism>
<evidence type="ECO:0000256" key="2">
    <source>
        <dbReference type="SAM" id="MobiDB-lite"/>
    </source>
</evidence>
<name>A0A1L7XWC8_9HELO</name>
<dbReference type="Gene3D" id="3.40.50.300">
    <property type="entry name" value="P-loop containing nucleotide triphosphate hydrolases"/>
    <property type="match status" value="1"/>
</dbReference>
<evidence type="ECO:0000313" key="4">
    <source>
        <dbReference type="EMBL" id="CZR69344.1"/>
    </source>
</evidence>
<accession>A0A1L7XWC8</accession>
<dbReference type="Pfam" id="PF24883">
    <property type="entry name" value="NPHP3_N"/>
    <property type="match status" value="1"/>
</dbReference>
<dbReference type="AlphaFoldDB" id="A0A1L7XWC8"/>
<dbReference type="EMBL" id="FJOG01000069">
    <property type="protein sequence ID" value="CZR69344.1"/>
    <property type="molecule type" value="Genomic_DNA"/>
</dbReference>
<evidence type="ECO:0000256" key="1">
    <source>
        <dbReference type="ARBA" id="ARBA00022737"/>
    </source>
</evidence>
<protein>
    <recommendedName>
        <fullName evidence="3">Nephrocystin 3-like N-terminal domain-containing protein</fullName>
    </recommendedName>
</protein>
<dbReference type="OrthoDB" id="1658288at2759"/>
<dbReference type="InterPro" id="IPR056884">
    <property type="entry name" value="NPHP3-like_N"/>
</dbReference>
<evidence type="ECO:0000313" key="5">
    <source>
        <dbReference type="Proteomes" id="UP000184330"/>
    </source>
</evidence>